<dbReference type="Gene3D" id="3.40.50.300">
    <property type="entry name" value="P-loop containing nucleotide triphosphate hydrolases"/>
    <property type="match status" value="1"/>
</dbReference>
<proteinExistence type="predicted"/>
<dbReference type="Pfam" id="PF09037">
    <property type="entry name" value="Sulphotransf"/>
    <property type="match status" value="1"/>
</dbReference>
<dbReference type="Proteomes" id="UP000234882">
    <property type="component" value="Chromosome"/>
</dbReference>
<reference evidence="3" key="1">
    <citation type="submission" date="2017-12" db="EMBL/GenBank/DDBJ databases">
        <title>Genomic analysis of Paracoccus sp. CBA4604.</title>
        <authorList>
            <person name="Roh S.W."/>
            <person name="Kim J.Y."/>
            <person name="Kim J.S."/>
        </authorList>
    </citation>
    <scope>NUCLEOTIDE SEQUENCE [LARGE SCALE GENOMIC DNA]</scope>
    <source>
        <strain evidence="3">CBA4604</strain>
    </source>
</reference>
<evidence type="ECO:0000313" key="2">
    <source>
        <dbReference type="EMBL" id="AUM74991.1"/>
    </source>
</evidence>
<dbReference type="KEGG" id="paru:CYR75_12505"/>
<sequence length="269" mass="30247">MPPQFFDPEADQSTYHHWSSRPAPAKTYFILFTPRSGSTWLNSLLTQTGAMGIPKEWFNPEHILIASRHCGARDLDQFVTAVTRSQAKGDVFGAEITYHQMTRLFGSPEAFLQRFPAAAFFFLIRRDIVAQAISMHKMVRTSVSHSAISDDATIAESDAAHEYDAEQIAWWVNRIREAEAGIEAIIAAHALRPVRLSYEQITRDGAETATRDFAANLGVTLPQTVKLSSRHRKIGTDKNQAFAERFRAEQAELLRRVDQDRAALLALHP</sequence>
<dbReference type="AlphaFoldDB" id="A0A2K9MH68"/>
<organism evidence="2 3">
    <name type="scientific">Paracoccus jeotgali</name>
    <dbReference type="NCBI Taxonomy" id="2065379"/>
    <lineage>
        <taxon>Bacteria</taxon>
        <taxon>Pseudomonadati</taxon>
        <taxon>Pseudomonadota</taxon>
        <taxon>Alphaproteobacteria</taxon>
        <taxon>Rhodobacterales</taxon>
        <taxon>Paracoccaceae</taxon>
        <taxon>Paracoccus</taxon>
    </lineage>
</organism>
<dbReference type="InterPro" id="IPR027417">
    <property type="entry name" value="P-loop_NTPase"/>
</dbReference>
<accession>A0A2K9MH68</accession>
<dbReference type="InterPro" id="IPR024628">
    <property type="entry name" value="Sulfotransferase_Stf0_dom"/>
</dbReference>
<evidence type="ECO:0000259" key="1">
    <source>
        <dbReference type="Pfam" id="PF09037"/>
    </source>
</evidence>
<dbReference type="RefSeq" id="WP_101500336.1">
    <property type="nucleotide sequence ID" value="NZ_CP025583.1"/>
</dbReference>
<feature type="domain" description="Sulphotransferase Stf0" evidence="1">
    <location>
        <begin position="28"/>
        <end position="249"/>
    </location>
</feature>
<name>A0A2K9MH68_9RHOB</name>
<gene>
    <name evidence="2" type="ORF">CYR75_12505</name>
</gene>
<dbReference type="SUPFAM" id="SSF52540">
    <property type="entry name" value="P-loop containing nucleoside triphosphate hydrolases"/>
    <property type="match status" value="1"/>
</dbReference>
<protein>
    <recommendedName>
        <fullName evidence="1">Sulphotransferase Stf0 domain-containing protein</fullName>
    </recommendedName>
</protein>
<evidence type="ECO:0000313" key="3">
    <source>
        <dbReference type="Proteomes" id="UP000234882"/>
    </source>
</evidence>
<dbReference type="EMBL" id="CP025583">
    <property type="protein sequence ID" value="AUM74991.1"/>
    <property type="molecule type" value="Genomic_DNA"/>
</dbReference>
<dbReference type="OrthoDB" id="7855004at2"/>
<keyword evidence="3" id="KW-1185">Reference proteome</keyword>